<organism evidence="5 6">
    <name type="scientific">Colletotrichum nymphaeae SA-01</name>
    <dbReference type="NCBI Taxonomy" id="1460502"/>
    <lineage>
        <taxon>Eukaryota</taxon>
        <taxon>Fungi</taxon>
        <taxon>Dikarya</taxon>
        <taxon>Ascomycota</taxon>
        <taxon>Pezizomycotina</taxon>
        <taxon>Sordariomycetes</taxon>
        <taxon>Hypocreomycetidae</taxon>
        <taxon>Glomerellales</taxon>
        <taxon>Glomerellaceae</taxon>
        <taxon>Colletotrichum</taxon>
        <taxon>Colletotrichum acutatum species complex</taxon>
    </lineage>
</organism>
<dbReference type="Proteomes" id="UP000070054">
    <property type="component" value="Unassembled WGS sequence"/>
</dbReference>
<dbReference type="InterPro" id="IPR036770">
    <property type="entry name" value="Ankyrin_rpt-contain_sf"/>
</dbReference>
<feature type="compositionally biased region" description="Polar residues" evidence="4">
    <location>
        <begin position="55"/>
        <end position="66"/>
    </location>
</feature>
<proteinExistence type="predicted"/>
<feature type="region of interest" description="Disordered" evidence="4">
    <location>
        <begin position="1"/>
        <end position="85"/>
    </location>
</feature>
<dbReference type="SMART" id="SM00248">
    <property type="entry name" value="ANK"/>
    <property type="match status" value="6"/>
</dbReference>
<evidence type="ECO:0000256" key="2">
    <source>
        <dbReference type="ARBA" id="ARBA00023043"/>
    </source>
</evidence>
<evidence type="ECO:0000256" key="4">
    <source>
        <dbReference type="SAM" id="MobiDB-lite"/>
    </source>
</evidence>
<dbReference type="PANTHER" id="PTHR24123:SF33">
    <property type="entry name" value="PROTEIN HOS4"/>
    <property type="match status" value="1"/>
</dbReference>
<dbReference type="InterPro" id="IPR002110">
    <property type="entry name" value="Ankyrin_rpt"/>
</dbReference>
<evidence type="ECO:0000256" key="3">
    <source>
        <dbReference type="PROSITE-ProRule" id="PRU00023"/>
    </source>
</evidence>
<feature type="compositionally biased region" description="Acidic residues" evidence="4">
    <location>
        <begin position="1"/>
        <end position="10"/>
    </location>
</feature>
<evidence type="ECO:0000313" key="5">
    <source>
        <dbReference type="EMBL" id="KXH60620.1"/>
    </source>
</evidence>
<feature type="repeat" description="ANK" evidence="3">
    <location>
        <begin position="387"/>
        <end position="427"/>
    </location>
</feature>
<dbReference type="PROSITE" id="PS50297">
    <property type="entry name" value="ANK_REP_REGION"/>
    <property type="match status" value="1"/>
</dbReference>
<protein>
    <submittedName>
        <fullName evidence="5">Uncharacterized protein</fullName>
    </submittedName>
</protein>
<dbReference type="Gene3D" id="1.25.40.20">
    <property type="entry name" value="Ankyrin repeat-containing domain"/>
    <property type="match status" value="2"/>
</dbReference>
<feature type="compositionally biased region" description="Polar residues" evidence="4">
    <location>
        <begin position="12"/>
        <end position="36"/>
    </location>
</feature>
<feature type="compositionally biased region" description="Low complexity" evidence="4">
    <location>
        <begin position="67"/>
        <end position="80"/>
    </location>
</feature>
<feature type="repeat" description="ANK" evidence="3">
    <location>
        <begin position="233"/>
        <end position="265"/>
    </location>
</feature>
<keyword evidence="2 3" id="KW-0040">ANK repeat</keyword>
<dbReference type="PANTHER" id="PTHR24123">
    <property type="entry name" value="ANKYRIN REPEAT-CONTAINING"/>
    <property type="match status" value="1"/>
</dbReference>
<accession>A0A135UJP2</accession>
<evidence type="ECO:0000256" key="1">
    <source>
        <dbReference type="ARBA" id="ARBA00022737"/>
    </source>
</evidence>
<sequence>MAPLSDDEVLESTVQNASFNASLDATNAPDSSTTEAMASHFSPTPPSSPEILRARTSNPTTSDSTVSKPPKGLLSPPKDSSNLRSKRNSKEYLPIVFPVTLATLPEKIILHIVDSVFERYDADLRAGYNEEEVVYEPHFEVTEVKFHRFDVWRDIAHLASTCKRLNEIITPILYTEDIEENDSSCLLLSAKKRNLPGIQQSLLYGADVNTEDCTEFQLEDGDYHCVTRVPVIVGLTSLHWSAYCRHSAALQLLLDHGADVNLETSIATSWGDRKFVTRPLANFFWNFDEESFDIPLGTRYLLRSEVEAGANALYFALMEVKDSPCSDNRHEARVAATKLLIEAGASLTTHRGIDLHALHQACSNWDLETARILLESKLVKHDVRDALGNTPLHYLVMENPSSVGHTDPVPLIQLLEKHGADANARNAAGCSPLQCIIDKSILCYANIAIALLDMGAHVSPDTVSPLQRIGVAVGGEAKLKLEAAVAAANRKACGIDELSDILLPEERRENERLAVHAWMYKRWVLRRDGGNDIEEMFVGEGTKNRTLNEWNAFWRSTVA</sequence>
<comment type="caution">
    <text evidence="5">The sequence shown here is derived from an EMBL/GenBank/DDBJ whole genome shotgun (WGS) entry which is preliminary data.</text>
</comment>
<dbReference type="EMBL" id="JEMN01000491">
    <property type="protein sequence ID" value="KXH60620.1"/>
    <property type="molecule type" value="Genomic_DNA"/>
</dbReference>
<gene>
    <name evidence="5" type="ORF">CNYM01_00097</name>
</gene>
<name>A0A135UJP2_9PEZI</name>
<dbReference type="OrthoDB" id="341259at2759"/>
<keyword evidence="6" id="KW-1185">Reference proteome</keyword>
<dbReference type="InterPro" id="IPR051165">
    <property type="entry name" value="Multifunctional_ANK_Repeat"/>
</dbReference>
<dbReference type="PROSITE" id="PS50088">
    <property type="entry name" value="ANK_REPEAT"/>
    <property type="match status" value="2"/>
</dbReference>
<dbReference type="AlphaFoldDB" id="A0A135UJP2"/>
<keyword evidence="1" id="KW-0677">Repeat</keyword>
<dbReference type="Pfam" id="PF00023">
    <property type="entry name" value="Ank"/>
    <property type="match status" value="2"/>
</dbReference>
<evidence type="ECO:0000313" key="6">
    <source>
        <dbReference type="Proteomes" id="UP000070054"/>
    </source>
</evidence>
<dbReference type="SUPFAM" id="SSF48403">
    <property type="entry name" value="Ankyrin repeat"/>
    <property type="match status" value="1"/>
</dbReference>
<reference evidence="5 6" key="1">
    <citation type="submission" date="2014-02" db="EMBL/GenBank/DDBJ databases">
        <title>The genome sequence of Colletotrichum nymphaeae SA-01.</title>
        <authorList>
            <person name="Baroncelli R."/>
            <person name="Thon M.R."/>
        </authorList>
    </citation>
    <scope>NUCLEOTIDE SEQUENCE [LARGE SCALE GENOMIC DNA]</scope>
    <source>
        <strain evidence="5 6">SA-01</strain>
    </source>
</reference>